<protein>
    <submittedName>
        <fullName evidence="2">VOC family protein</fullName>
    </submittedName>
</protein>
<dbReference type="CDD" id="cd06587">
    <property type="entry name" value="VOC"/>
    <property type="match status" value="1"/>
</dbReference>
<dbReference type="PROSITE" id="PS51819">
    <property type="entry name" value="VOC"/>
    <property type="match status" value="1"/>
</dbReference>
<dbReference type="Gene3D" id="3.10.180.10">
    <property type="entry name" value="2,3-Dihydroxybiphenyl 1,2-Dioxygenase, domain 1"/>
    <property type="match status" value="1"/>
</dbReference>
<sequence length="127" mass="13967">MVPVTSDPLFTRLAPVLNVSDLPAERAFYEKLGLPVIYEGPEYPDFIAFGTDSVHFGIQQASAPNDPPSVLTWQIAVSDVDAAAARCREAGLDFELEQNDPAPGWTYRRLLLRTPSGYRLALEGESE</sequence>
<proteinExistence type="predicted"/>
<dbReference type="EMBL" id="SJJZ01000001">
    <property type="protein sequence ID" value="TCC10323.1"/>
    <property type="molecule type" value="Genomic_DNA"/>
</dbReference>
<reference evidence="2 3" key="1">
    <citation type="submission" date="2019-02" db="EMBL/GenBank/DDBJ databases">
        <title>Kribbella capetownensis sp. nov. and Kribbella speibonae sp. nov., isolated from soil.</title>
        <authorList>
            <person name="Curtis S.M."/>
            <person name="Norton I."/>
            <person name="Everest G.J."/>
            <person name="Meyers P.R."/>
        </authorList>
    </citation>
    <scope>NUCLEOTIDE SEQUENCE [LARGE SCALE GENOMIC DNA]</scope>
    <source>
        <strain evidence="2 3">KCTC 29219</strain>
    </source>
</reference>
<name>A0A4R0HIM7_9ACTN</name>
<dbReference type="OrthoDB" id="3824306at2"/>
<dbReference type="Pfam" id="PF00903">
    <property type="entry name" value="Glyoxalase"/>
    <property type="match status" value="1"/>
</dbReference>
<comment type="caution">
    <text evidence="2">The sequence shown here is derived from an EMBL/GenBank/DDBJ whole genome shotgun (WGS) entry which is preliminary data.</text>
</comment>
<dbReference type="AlphaFoldDB" id="A0A4R0HIM7"/>
<dbReference type="SUPFAM" id="SSF54593">
    <property type="entry name" value="Glyoxalase/Bleomycin resistance protein/Dihydroxybiphenyl dioxygenase"/>
    <property type="match status" value="1"/>
</dbReference>
<accession>A0A4R0HIM7</accession>
<dbReference type="InterPro" id="IPR029068">
    <property type="entry name" value="Glyas_Bleomycin-R_OHBP_Dase"/>
</dbReference>
<feature type="domain" description="VOC" evidence="1">
    <location>
        <begin position="11"/>
        <end position="125"/>
    </location>
</feature>
<dbReference type="InterPro" id="IPR004360">
    <property type="entry name" value="Glyas_Fos-R_dOase_dom"/>
</dbReference>
<dbReference type="InterPro" id="IPR037523">
    <property type="entry name" value="VOC_core"/>
</dbReference>
<evidence type="ECO:0000313" key="2">
    <source>
        <dbReference type="EMBL" id="TCC10323.1"/>
    </source>
</evidence>
<organism evidence="2 3">
    <name type="scientific">Kribbella soli</name>
    <dbReference type="NCBI Taxonomy" id="1124743"/>
    <lineage>
        <taxon>Bacteria</taxon>
        <taxon>Bacillati</taxon>
        <taxon>Actinomycetota</taxon>
        <taxon>Actinomycetes</taxon>
        <taxon>Propionibacteriales</taxon>
        <taxon>Kribbellaceae</taxon>
        <taxon>Kribbella</taxon>
    </lineage>
</organism>
<keyword evidence="3" id="KW-1185">Reference proteome</keyword>
<gene>
    <name evidence="2" type="ORF">E0H45_03080</name>
</gene>
<evidence type="ECO:0000259" key="1">
    <source>
        <dbReference type="PROSITE" id="PS51819"/>
    </source>
</evidence>
<evidence type="ECO:0000313" key="3">
    <source>
        <dbReference type="Proteomes" id="UP000292346"/>
    </source>
</evidence>
<dbReference type="Proteomes" id="UP000292346">
    <property type="component" value="Unassembled WGS sequence"/>
</dbReference>